<sequence>MSPAVGPEADAPSSARGARVLTVASLLVGVVNYAFSLALTHVLPIAQFAVVGAGQALLLTAGTVASTSVSWVLAQALLQARSVADRRAALWFSVCTNLVLGVLGGAVTFALASRFASPAASVVLAAGVFGVFCSATSVGLLQGEERLGLLGAGRIGEVLVKVAAGLVLVVAGAGAVGALGGFLAGSLLLVALGVVVARGDLRPVRGALRLRRLWAPALGVVGVQGLVAVLTSADLVLVAVLADDPAQASTYQAAMIVSRVPLFVATALSTSVFAVVVRDPARSAAALRRTSLAYALLCAPYAAALTVAPPPLLHVVFPSGYSLAGVLPWTAGAGLVLGWVVLLATYVQARTLYRRSVVAQSLCLVVHVAALVAGYLVAGVPGLAAGALAGFVVTCAGLFAAVPRSWRPAFALPRTVLLGSVVFAVALLALRPHVIAWVALAVVVGVGLALLGLRSTGPLPPAPDVTDPSRRLRILHLGFEDPRKPGSGGGAVRTREIDERLARHHDVTVLVSNYPGAVERVENGVRWVPVGLPLGYFTGIVSYFLAVPFAMRRFEADLVVEDFGAPVGSFLPQLWTAKPVVAVVQWLGAEEKAKQYHLPFHWVQNLGVRRHRTLIAMSEDLADRLRAVNPAAEVVVLPNGVVRDAFDAGGTRGDDVVFLGRLEVEQKGLDLLLPAFAAVADRLPGRLVIAGDGAGRAAVERMAVELGIGDRVVFAGRVEGGAKYALLASALLVAMPSRQETFGIVAAESLACGTPVVAFEIPSLREVVVAGTGVLVPAFDVAAFGAAMARLAADRAWLDVMGAAGRVHARGYDWDDVARRQDDLYRRLAGV</sequence>
<name>A0A2T0R4J3_9ACTN</name>
<accession>A0A2T0R4J3</accession>
<protein>
    <submittedName>
        <fullName evidence="5">Glycosyltransferase involved in cell wall biosynthesis</fullName>
    </submittedName>
</protein>
<evidence type="ECO:0000259" key="4">
    <source>
        <dbReference type="Pfam" id="PF13439"/>
    </source>
</evidence>
<reference evidence="5 6" key="1">
    <citation type="submission" date="2018-03" db="EMBL/GenBank/DDBJ databases">
        <title>Genomic Encyclopedia of Archaeal and Bacterial Type Strains, Phase II (KMG-II): from individual species to whole genera.</title>
        <authorList>
            <person name="Goeker M."/>
        </authorList>
    </citation>
    <scope>NUCLEOTIDE SEQUENCE [LARGE SCALE GENOMIC DNA]</scope>
    <source>
        <strain evidence="5 6">DSM 19711</strain>
    </source>
</reference>
<comment type="caution">
    <text evidence="5">The sequence shown here is derived from an EMBL/GenBank/DDBJ whole genome shotgun (WGS) entry which is preliminary data.</text>
</comment>
<feature type="transmembrane region" description="Helical" evidence="3">
    <location>
        <begin position="118"/>
        <end position="138"/>
    </location>
</feature>
<dbReference type="AlphaFoldDB" id="A0A2T0R4J3"/>
<dbReference type="GO" id="GO:0016758">
    <property type="term" value="F:hexosyltransferase activity"/>
    <property type="evidence" value="ECO:0007669"/>
    <property type="project" value="TreeGrafter"/>
</dbReference>
<organism evidence="5 6">
    <name type="scientific">Kineococcus rhizosphaerae</name>
    <dbReference type="NCBI Taxonomy" id="559628"/>
    <lineage>
        <taxon>Bacteria</taxon>
        <taxon>Bacillati</taxon>
        <taxon>Actinomycetota</taxon>
        <taxon>Actinomycetes</taxon>
        <taxon>Kineosporiales</taxon>
        <taxon>Kineosporiaceae</taxon>
        <taxon>Kineococcus</taxon>
    </lineage>
</organism>
<dbReference type="Pfam" id="PF13439">
    <property type="entry name" value="Glyco_transf_4"/>
    <property type="match status" value="1"/>
</dbReference>
<feature type="transmembrane region" description="Helical" evidence="3">
    <location>
        <begin position="289"/>
        <end position="308"/>
    </location>
</feature>
<feature type="transmembrane region" description="Helical" evidence="3">
    <location>
        <begin position="253"/>
        <end position="277"/>
    </location>
</feature>
<dbReference type="InterPro" id="IPR028098">
    <property type="entry name" value="Glyco_trans_4-like_N"/>
</dbReference>
<dbReference type="CDD" id="cd03801">
    <property type="entry name" value="GT4_PimA-like"/>
    <property type="match status" value="1"/>
</dbReference>
<keyword evidence="3" id="KW-0472">Membrane</keyword>
<keyword evidence="3" id="KW-0812">Transmembrane</keyword>
<feature type="domain" description="Glycosyltransferase subfamily 4-like N-terminal" evidence="4">
    <location>
        <begin position="488"/>
        <end position="641"/>
    </location>
</feature>
<dbReference type="RefSeq" id="WP_106210518.1">
    <property type="nucleotide sequence ID" value="NZ_PVZF01000005.1"/>
</dbReference>
<dbReference type="EMBL" id="PVZF01000005">
    <property type="protein sequence ID" value="PRY15264.1"/>
    <property type="molecule type" value="Genomic_DNA"/>
</dbReference>
<feature type="transmembrane region" description="Helical" evidence="3">
    <location>
        <begin position="409"/>
        <end position="428"/>
    </location>
</feature>
<feature type="transmembrane region" description="Helical" evidence="3">
    <location>
        <begin position="434"/>
        <end position="453"/>
    </location>
</feature>
<evidence type="ECO:0000256" key="3">
    <source>
        <dbReference type="SAM" id="Phobius"/>
    </source>
</evidence>
<keyword evidence="3" id="KW-1133">Transmembrane helix</keyword>
<dbReference type="InterPro" id="IPR050194">
    <property type="entry name" value="Glycosyltransferase_grp1"/>
</dbReference>
<feature type="transmembrane region" description="Helical" evidence="3">
    <location>
        <begin position="182"/>
        <end position="201"/>
    </location>
</feature>
<dbReference type="Pfam" id="PF13692">
    <property type="entry name" value="Glyco_trans_1_4"/>
    <property type="match status" value="1"/>
</dbReference>
<dbReference type="GO" id="GO:1901137">
    <property type="term" value="P:carbohydrate derivative biosynthetic process"/>
    <property type="evidence" value="ECO:0007669"/>
    <property type="project" value="UniProtKB-ARBA"/>
</dbReference>
<dbReference type="SUPFAM" id="SSF53756">
    <property type="entry name" value="UDP-Glycosyltransferase/glycogen phosphorylase"/>
    <property type="match status" value="1"/>
</dbReference>
<feature type="transmembrane region" description="Helical" evidence="3">
    <location>
        <begin position="357"/>
        <end position="377"/>
    </location>
</feature>
<keyword evidence="6" id="KW-1185">Reference proteome</keyword>
<feature type="transmembrane region" description="Helical" evidence="3">
    <location>
        <begin position="213"/>
        <end position="241"/>
    </location>
</feature>
<feature type="transmembrane region" description="Helical" evidence="3">
    <location>
        <begin position="320"/>
        <end position="345"/>
    </location>
</feature>
<dbReference type="Proteomes" id="UP000238083">
    <property type="component" value="Unassembled WGS sequence"/>
</dbReference>
<keyword evidence="2 5" id="KW-0808">Transferase</keyword>
<gene>
    <name evidence="5" type="ORF">CLV37_105191</name>
</gene>
<proteinExistence type="predicted"/>
<dbReference type="PANTHER" id="PTHR45947">
    <property type="entry name" value="SULFOQUINOVOSYL TRANSFERASE SQD2"/>
    <property type="match status" value="1"/>
</dbReference>
<feature type="transmembrane region" description="Helical" evidence="3">
    <location>
        <begin position="90"/>
        <end position="112"/>
    </location>
</feature>
<dbReference type="OrthoDB" id="506201at2"/>
<evidence type="ECO:0000256" key="1">
    <source>
        <dbReference type="ARBA" id="ARBA00022676"/>
    </source>
</evidence>
<feature type="transmembrane region" description="Helical" evidence="3">
    <location>
        <begin position="383"/>
        <end position="402"/>
    </location>
</feature>
<feature type="transmembrane region" description="Helical" evidence="3">
    <location>
        <begin position="45"/>
        <end position="78"/>
    </location>
</feature>
<dbReference type="PANTHER" id="PTHR45947:SF3">
    <property type="entry name" value="SULFOQUINOVOSYL TRANSFERASE SQD2"/>
    <property type="match status" value="1"/>
</dbReference>
<evidence type="ECO:0000313" key="5">
    <source>
        <dbReference type="EMBL" id="PRY15264.1"/>
    </source>
</evidence>
<feature type="transmembrane region" description="Helical" evidence="3">
    <location>
        <begin position="20"/>
        <end position="39"/>
    </location>
</feature>
<feature type="transmembrane region" description="Helical" evidence="3">
    <location>
        <begin position="158"/>
        <end position="176"/>
    </location>
</feature>
<feature type="transmembrane region" description="Helical" evidence="3">
    <location>
        <begin position="530"/>
        <end position="551"/>
    </location>
</feature>
<evidence type="ECO:0000256" key="2">
    <source>
        <dbReference type="ARBA" id="ARBA00022679"/>
    </source>
</evidence>
<keyword evidence="1" id="KW-0328">Glycosyltransferase</keyword>
<dbReference type="Gene3D" id="3.40.50.2000">
    <property type="entry name" value="Glycogen Phosphorylase B"/>
    <property type="match status" value="2"/>
</dbReference>
<evidence type="ECO:0000313" key="6">
    <source>
        <dbReference type="Proteomes" id="UP000238083"/>
    </source>
</evidence>